<dbReference type="RefSeq" id="WP_126915439.1">
    <property type="nucleotide sequence ID" value="NZ_CP034587.1"/>
</dbReference>
<evidence type="ECO:0000313" key="2">
    <source>
        <dbReference type="EMBL" id="AZQ72926.1"/>
    </source>
</evidence>
<evidence type="ECO:0000256" key="1">
    <source>
        <dbReference type="SAM" id="SignalP"/>
    </source>
</evidence>
<organism evidence="2 3">
    <name type="scientific">Streptomyces luteoverticillatus</name>
    <name type="common">Streptoverticillium luteoverticillatus</name>
    <dbReference type="NCBI Taxonomy" id="66425"/>
    <lineage>
        <taxon>Bacteria</taxon>
        <taxon>Bacillati</taxon>
        <taxon>Actinomycetota</taxon>
        <taxon>Actinomycetes</taxon>
        <taxon>Kitasatosporales</taxon>
        <taxon>Streptomycetaceae</taxon>
        <taxon>Streptomyces</taxon>
    </lineage>
</organism>
<feature type="signal peptide" evidence="1">
    <location>
        <begin position="1"/>
        <end position="23"/>
    </location>
</feature>
<evidence type="ECO:0000313" key="3">
    <source>
        <dbReference type="Proteomes" id="UP000267900"/>
    </source>
</evidence>
<dbReference type="AlphaFoldDB" id="A0A3Q9FXD4"/>
<reference evidence="2 3" key="1">
    <citation type="submission" date="2018-12" db="EMBL/GenBank/DDBJ databases">
        <title>The whole draft genome of Streptomyce luteoverticillatus CGMCC 15060.</title>
        <authorList>
            <person name="Feng Z."/>
            <person name="Chen G."/>
            <person name="Zhang J."/>
            <person name="Zhu H."/>
            <person name="Yu X."/>
            <person name="Zhang W."/>
            <person name="Zhang X."/>
        </authorList>
    </citation>
    <scope>NUCLEOTIDE SEQUENCE [LARGE SCALE GENOMIC DNA]</scope>
    <source>
        <strain evidence="2 3">CGMCC 15060</strain>
    </source>
</reference>
<dbReference type="EMBL" id="CP034587">
    <property type="protein sequence ID" value="AZQ72926.1"/>
    <property type="molecule type" value="Genomic_DNA"/>
</dbReference>
<protein>
    <submittedName>
        <fullName evidence="2">Uncharacterized protein</fullName>
    </submittedName>
</protein>
<proteinExistence type="predicted"/>
<keyword evidence="1" id="KW-0732">Signal</keyword>
<dbReference type="OrthoDB" id="4310465at2"/>
<name>A0A3Q9FXD4_STRLT</name>
<gene>
    <name evidence="2" type="ORF">EKH77_18450</name>
</gene>
<sequence length="215" mass="21616">MNRKAVVALAAAALTGAAVTGWAAFVPDPISLTSEGTTGECAVSWRKPGVVFAPLTPGASSGAFATTDGTARIEIAGEGDLPSLAADPAALTRAITVVNEAKGGFSLRDGAGNVIEASDPEIPSSAENLLQGVLTFLVRTPADPAGSRTPAFTYVPSGSLSPQLELMPTPKVTIPFTIALSVTPQFAAALNTAFGEGSVKSGDAFGTCRSVINAQ</sequence>
<keyword evidence="3" id="KW-1185">Reference proteome</keyword>
<accession>A0A3Q9FXD4</accession>
<feature type="chain" id="PRO_5018548128" evidence="1">
    <location>
        <begin position="24"/>
        <end position="215"/>
    </location>
</feature>
<dbReference type="Proteomes" id="UP000267900">
    <property type="component" value="Chromosome"/>
</dbReference>